<evidence type="ECO:0000313" key="28">
    <source>
        <dbReference type="EMBL" id="AIX35973.1"/>
    </source>
</evidence>
<evidence type="ECO:0000313" key="45">
    <source>
        <dbReference type="Proteomes" id="UP000033003"/>
    </source>
</evidence>
<dbReference type="Proteomes" id="UP000185380">
    <property type="component" value="Segment"/>
</dbReference>
<dbReference type="Proteomes" id="UP000185360">
    <property type="component" value="Genome"/>
</dbReference>
<evidence type="ECO:0000313" key="30">
    <source>
        <dbReference type="EMBL" id="AIX36410.1"/>
    </source>
</evidence>
<dbReference type="Proteomes" id="UP000185345">
    <property type="component" value="Segment"/>
</dbReference>
<dbReference type="EMBL" id="KJ019139">
    <property type="protein sequence ID" value="AIX40572.1"/>
    <property type="molecule type" value="Genomic_DNA"/>
</dbReference>
<dbReference type="KEGG" id="vg:24171620"/>
<dbReference type="Proteomes" id="UP000185349">
    <property type="component" value="Segment"/>
</dbReference>
<dbReference type="EMBL" id="KJ019074">
    <property type="protein sequence ID" value="AIX25206.1"/>
    <property type="molecule type" value="Genomic_DNA"/>
</dbReference>
<dbReference type="Proteomes" id="UP000185354">
    <property type="component" value="Segment"/>
</dbReference>
<dbReference type="Proteomes" id="UP000185350">
    <property type="component" value="Segment"/>
</dbReference>
<dbReference type="EMBL" id="KJ019140">
    <property type="protein sequence ID" value="AIX40789.1"/>
    <property type="molecule type" value="Genomic_DNA"/>
</dbReference>
<evidence type="ECO:0000313" key="27">
    <source>
        <dbReference type="EMBL" id="AIX35754.1"/>
    </source>
</evidence>
<dbReference type="EMBL" id="KJ019077">
    <property type="protein sequence ID" value="AIX25853.1"/>
    <property type="molecule type" value="Genomic_DNA"/>
</dbReference>
<evidence type="ECO:0000313" key="19">
    <source>
        <dbReference type="EMBL" id="AIX25853.1"/>
    </source>
</evidence>
<dbReference type="GeneID" id="24171620"/>
<dbReference type="Proteomes" id="UP000185355">
    <property type="component" value="Segment"/>
</dbReference>
<dbReference type="EMBL" id="KJ019160">
    <property type="protein sequence ID" value="AIX46046.1"/>
    <property type="molecule type" value="Genomic_DNA"/>
</dbReference>
<dbReference type="Proteomes" id="UP000033003">
    <property type="component" value="Segment"/>
</dbReference>
<evidence type="ECO:0000313" key="22">
    <source>
        <dbReference type="EMBL" id="AIX26506.1"/>
    </source>
</evidence>
<evidence type="ECO:0000313" key="23">
    <source>
        <dbReference type="EMBL" id="AIX27142.1"/>
    </source>
</evidence>
<evidence type="ECO:0000313" key="1">
    <source>
        <dbReference type="EMBL" id="AIX14822.1"/>
    </source>
</evidence>
<evidence type="ECO:0000313" key="40">
    <source>
        <dbReference type="EMBL" id="AIX40572.1"/>
    </source>
</evidence>
<dbReference type="EMBL" id="KJ019165">
    <property type="protein sequence ID" value="AIX47126.1"/>
    <property type="molecule type" value="Genomic_DNA"/>
</dbReference>
<evidence type="ECO:0000313" key="39">
    <source>
        <dbReference type="EMBL" id="AIX39935.1"/>
    </source>
</evidence>
<dbReference type="Proteomes" id="UP000220606">
    <property type="component" value="Segment"/>
</dbReference>
<dbReference type="Proteomes" id="UP000185383">
    <property type="component" value="Segment"/>
</dbReference>
<evidence type="ECO:0000313" key="17">
    <source>
        <dbReference type="EMBL" id="AIX25206.1"/>
    </source>
</evidence>
<dbReference type="Proteomes" id="UP000185358">
    <property type="component" value="Segment"/>
</dbReference>
<evidence type="ECO:0000313" key="18">
    <source>
        <dbReference type="EMBL" id="AIX25423.1"/>
    </source>
</evidence>
<dbReference type="Proteomes" id="UP000185374">
    <property type="component" value="Segment"/>
</dbReference>
<evidence type="ECO:0000313" key="42">
    <source>
        <dbReference type="EMBL" id="AIX46046.1"/>
    </source>
</evidence>
<dbReference type="Proteomes" id="UP000185371">
    <property type="component" value="Segment"/>
</dbReference>
<dbReference type="Proteomes" id="UP000185367">
    <property type="component" value="Segment"/>
</dbReference>
<evidence type="ECO:0000313" key="41">
    <source>
        <dbReference type="EMBL" id="AIX40789.1"/>
    </source>
</evidence>
<dbReference type="Proteomes" id="UP000185356">
    <property type="component" value="Segment"/>
</dbReference>
<dbReference type="Proteomes" id="UP000185372">
    <property type="component" value="Genome"/>
</dbReference>
<dbReference type="Proteomes" id="UP000185379">
    <property type="component" value="Segment"/>
</dbReference>
<dbReference type="RefSeq" id="YP_009133552.1">
    <property type="nucleotide sequence ID" value="NC_026923.1"/>
</dbReference>
<evidence type="ECO:0000313" key="10">
    <source>
        <dbReference type="EMBL" id="AIX19666.1"/>
    </source>
</evidence>
<dbReference type="EMBL" id="KJ019121">
    <property type="protein sequence ID" value="AIX36627.1"/>
    <property type="molecule type" value="Genomic_DNA"/>
</dbReference>
<dbReference type="EMBL" id="KJ019124">
    <property type="protein sequence ID" value="AIX37337.1"/>
    <property type="molecule type" value="Genomic_DNA"/>
</dbReference>
<proteinExistence type="predicted"/>
<accession>A0A0E3FZ07</accession>
<dbReference type="EMBL" id="KJ019031">
    <property type="protein sequence ID" value="AIX15466.1"/>
    <property type="molecule type" value="Genomic_DNA"/>
</dbReference>
<evidence type="ECO:0000313" key="29">
    <source>
        <dbReference type="EMBL" id="AIX36193.1"/>
    </source>
</evidence>
<dbReference type="EMBL" id="KJ019029">
    <property type="protein sequence ID" value="AIX15039.1"/>
    <property type="molecule type" value="Genomic_DNA"/>
</dbReference>
<dbReference type="Proteomes" id="UP000185346">
    <property type="component" value="Segment"/>
</dbReference>
<dbReference type="Proteomes" id="UP000185375">
    <property type="component" value="Segment"/>
</dbReference>
<sequence>MKFFTEEDFQVSDDVSVEVCDFDGEYFIFVDNYYKYPDRVRDYVAQSGIKSNRNQAQQLDKSIGDEYINGKNFYDGKFYAERCSEPKQVEINLYEYMARILDVQIDGIRMFSWRIFNQFMEVDISKEDPYFWPHTDECYNCMVYLNPHNNMGAGTTFYEKISDAPLGSEHVDTWRNDSEYKELYTVLDSYNTMVVFPGHIYHGQRPISGVHKDDMRVTSINFFGEKVKRILTPQ</sequence>
<dbReference type="Proteomes" id="UP000185368">
    <property type="component" value="Segment"/>
</dbReference>
<evidence type="ECO:0000313" key="47">
    <source>
        <dbReference type="Proteomes" id="UP000185358"/>
    </source>
</evidence>
<dbReference type="Proteomes" id="UP000185351">
    <property type="component" value="Segment"/>
</dbReference>
<evidence type="ECO:0000313" key="46">
    <source>
        <dbReference type="Proteomes" id="UP000185343"/>
    </source>
</evidence>
<dbReference type="EMBL" id="KJ019125">
    <property type="protein sequence ID" value="AIX37555.1"/>
    <property type="molecule type" value="Genomic_DNA"/>
</dbReference>
<dbReference type="Proteomes" id="UP000185362">
    <property type="component" value="Segment"/>
</dbReference>
<dbReference type="Proteomes" id="UP000185352">
    <property type="component" value="Segment"/>
</dbReference>
<dbReference type="EMBL" id="KJ019115">
    <property type="protein sequence ID" value="AIX35332.1"/>
    <property type="molecule type" value="Genomic_DNA"/>
</dbReference>
<dbReference type="EMBL" id="KJ019062">
    <property type="protein sequence ID" value="AIX22544.1"/>
    <property type="molecule type" value="Genomic_DNA"/>
</dbReference>
<dbReference type="EMBL" id="KJ019127">
    <property type="protein sequence ID" value="AIX37991.1"/>
    <property type="molecule type" value="Genomic_DNA"/>
</dbReference>
<dbReference type="Proteomes" id="UP000185385">
    <property type="component" value="Segment"/>
</dbReference>
<dbReference type="Proteomes" id="UP000185361">
    <property type="component" value="Segment"/>
</dbReference>
<dbReference type="Proteomes" id="UP000185384">
    <property type="component" value="Segment"/>
</dbReference>
<dbReference type="EMBL" id="KJ019073">
    <property type="protein sequence ID" value="AIX24987.1"/>
    <property type="molecule type" value="Genomic_DNA"/>
</dbReference>
<evidence type="ECO:0000313" key="21">
    <source>
        <dbReference type="EMBL" id="AIX26288.1"/>
    </source>
</evidence>
<evidence type="ECO:0000313" key="38">
    <source>
        <dbReference type="EMBL" id="AIX38859.1"/>
    </source>
</evidence>
<evidence type="ECO:0000313" key="2">
    <source>
        <dbReference type="EMBL" id="AIX15039.1"/>
    </source>
</evidence>
<evidence type="ECO:0000313" key="32">
    <source>
        <dbReference type="EMBL" id="AIX37337.1"/>
    </source>
</evidence>
<dbReference type="Proteomes" id="UP000185365">
    <property type="component" value="Segment"/>
</dbReference>
<keyword evidence="48" id="KW-1185">Reference proteome</keyword>
<dbReference type="Proteomes" id="UP000185344">
    <property type="component" value="Segment"/>
</dbReference>
<reference evidence="45 46" key="1">
    <citation type="submission" date="2013-12" db="EMBL/GenBank/DDBJ databases">
        <title>Ecological redundancy of diverse viral populations within a natural community.</title>
        <authorList>
            <person name="Gregory A.C."/>
            <person name="LaButti K."/>
            <person name="Copeland A."/>
            <person name="Woyke T."/>
            <person name="Sullivan M.B."/>
        </authorList>
    </citation>
    <scope>NUCLEOTIDE SEQUENCE [LARGE SCALE GENOMIC DNA]</scope>
    <source>
        <strain evidence="39">Syn7803C102</strain>
        <strain evidence="40">Syn7803C108</strain>
        <strain evidence="41">Syn7803C109</strain>
        <strain evidence="42">Syn7803C35</strain>
        <strain evidence="43">Syn7803C39</strain>
        <strain evidence="44">Syn7803C40</strain>
        <strain evidence="1">Syn7803C45</strain>
        <strain evidence="2">Syn7803C46</strain>
        <strain evidence="3">Syn7803C48</strain>
        <strain evidence="4">Syn7803C49</strain>
        <strain evidence="5">Syn7803C54</strain>
        <strain evidence="6">Syn7803C57</strain>
        <strain evidence="7">Syn7803C72</strain>
        <strain evidence="8">Syn7803C73</strain>
        <strain evidence="9">Syn7803C75</strain>
        <strain evidence="10">Syn7803C77</strain>
        <strain evidence="11">Syn7803C88</strain>
        <strain evidence="12">Syn7803C89</strain>
        <strain evidence="13">Syn7803C93</strain>
        <strain evidence="14">Syn7803US104</strain>
        <strain evidence="15">Syn7803US108</strain>
        <strain evidence="16">Syn7803US109</strain>
        <strain evidence="17">Syn7803US110</strain>
        <strain evidence="18">Syn7803US111</strain>
        <strain evidence="19">Syn7803US113</strain>
        <strain evidence="20">Syn7803US114</strain>
        <strain evidence="21">Syn7803US115</strain>
        <strain evidence="22">Syn7803US116</strain>
        <strain evidence="23">Syn7803US122</strain>
        <strain evidence="25">Syn7803US5</strain>
        <strain evidence="24">Syn7803US59</strain>
        <strain evidence="26">Syn7803US61</strain>
        <strain evidence="27">Syn7803US63</strain>
        <strain evidence="28">Syn7803US64</strain>
        <strain evidence="29">Syn7803US65</strain>
        <strain evidence="30">Syn7803US71</strain>
        <strain evidence="31">Syn7803US78</strain>
        <strain evidence="32">Syn7803US80</strain>
        <strain evidence="33">Syn7803US82</strain>
        <strain evidence="34">Syn7803US83</strain>
        <strain evidence="35">Syn7803US85</strain>
        <strain evidence="36">Syn7803US89</strain>
        <strain evidence="37">Syn7803US94</strain>
        <strain evidence="38">Syn7803US95</strain>
    </source>
</reference>
<dbReference type="OrthoDB" id="26019at10239"/>
<dbReference type="EMBL" id="KJ019118">
    <property type="protein sequence ID" value="AIX35973.1"/>
    <property type="molecule type" value="Genomic_DNA"/>
</dbReference>
<dbReference type="EMBL" id="KJ019072">
    <property type="protein sequence ID" value="AIX24769.1"/>
    <property type="molecule type" value="Genomic_DNA"/>
</dbReference>
<evidence type="ECO:0000313" key="8">
    <source>
        <dbReference type="EMBL" id="AIX19012.1"/>
    </source>
</evidence>
<evidence type="ECO:0000313" key="16">
    <source>
        <dbReference type="EMBL" id="AIX24987.1"/>
    </source>
</evidence>
<dbReference type="EMBL" id="KJ019083">
    <property type="protein sequence ID" value="AIX27142.1"/>
    <property type="molecule type" value="Genomic_DNA"/>
</dbReference>
<dbReference type="EMBL" id="KJ019070">
    <property type="protein sequence ID" value="AIX24335.1"/>
    <property type="molecule type" value="Genomic_DNA"/>
</dbReference>
<evidence type="ECO:0000313" key="6">
    <source>
        <dbReference type="EMBL" id="AIX16515.1"/>
    </source>
</evidence>
<dbReference type="EMBL" id="KJ019126">
    <property type="protein sequence ID" value="AIX37773.1"/>
    <property type="molecule type" value="Genomic_DNA"/>
</dbReference>
<dbReference type="EMBL" id="KJ019120">
    <property type="protein sequence ID" value="AIX36410.1"/>
    <property type="molecule type" value="Genomic_DNA"/>
</dbReference>
<dbReference type="EMBL" id="KJ019129">
    <property type="protein sequence ID" value="AIX38423.1"/>
    <property type="molecule type" value="Genomic_DNA"/>
</dbReference>
<evidence type="ECO:0000313" key="25">
    <source>
        <dbReference type="EMBL" id="AIX34909.1"/>
    </source>
</evidence>
<evidence type="ECO:0000313" key="5">
    <source>
        <dbReference type="EMBL" id="AIX16115.1"/>
    </source>
</evidence>
<dbReference type="Proteomes" id="UP000185369">
    <property type="component" value="Segment"/>
</dbReference>
<dbReference type="EMBL" id="KJ019050">
    <property type="protein sequence ID" value="AIX19666.1"/>
    <property type="molecule type" value="Genomic_DNA"/>
</dbReference>
<dbReference type="Proteomes" id="UP000185381">
    <property type="component" value="Genome"/>
</dbReference>
<dbReference type="EMBL" id="KJ019079">
    <property type="protein sequence ID" value="AIX26288.1"/>
    <property type="molecule type" value="Genomic_DNA"/>
</dbReference>
<evidence type="ECO:0000313" key="4">
    <source>
        <dbReference type="EMBL" id="AIX15687.1"/>
    </source>
</evidence>
<name>A0A0E3FZ07_9CAUD</name>
<evidence type="ECO:0000313" key="34">
    <source>
        <dbReference type="EMBL" id="AIX37773.1"/>
    </source>
</evidence>
<dbReference type="Proteomes" id="UP000185364">
    <property type="component" value="Segment"/>
</dbReference>
<evidence type="ECO:0000313" key="12">
    <source>
        <dbReference type="EMBL" id="AIX21315.1"/>
    </source>
</evidence>
<dbReference type="EMBL" id="KJ019057">
    <property type="protein sequence ID" value="AIX21315.1"/>
    <property type="molecule type" value="Genomic_DNA"/>
</dbReference>
<dbReference type="Proteomes" id="UP000185373">
    <property type="component" value="Segment"/>
</dbReference>
<evidence type="ECO:0000313" key="11">
    <source>
        <dbReference type="EMBL" id="AIX21096.1"/>
    </source>
</evidence>
<evidence type="ECO:0000313" key="9">
    <source>
        <dbReference type="EMBL" id="AIX19231.1"/>
    </source>
</evidence>
<dbReference type="EMBL" id="KJ019046">
    <property type="protein sequence ID" value="AIX18795.1"/>
    <property type="molecule type" value="Genomic_DNA"/>
</dbReference>
<organism evidence="38 47">
    <name type="scientific">Synechococcus phage ACG-2014d</name>
    <dbReference type="NCBI Taxonomy" id="1493509"/>
    <lineage>
        <taxon>Viruses</taxon>
        <taxon>Duplodnaviria</taxon>
        <taxon>Heunggongvirae</taxon>
        <taxon>Uroviricota</taxon>
        <taxon>Caudoviricetes</taxon>
        <taxon>Pantevenvirales</taxon>
        <taxon>Kyanoviridae</taxon>
        <taxon>Lowelvirus</taxon>
        <taxon>Lowelvirus tuscon4d</taxon>
    </lineage>
</organism>
<dbReference type="EMBL" id="KJ019056">
    <property type="protein sequence ID" value="AIX21096.1"/>
    <property type="molecule type" value="Genomic_DNA"/>
</dbReference>
<dbReference type="EMBL" id="KJ019028">
    <property type="protein sequence ID" value="AIX14822.1"/>
    <property type="molecule type" value="Genomic_DNA"/>
</dbReference>
<dbReference type="EMBL" id="KJ019034">
    <property type="protein sequence ID" value="AIX16115.1"/>
    <property type="molecule type" value="Genomic_DNA"/>
</dbReference>
<dbReference type="EMBL" id="KJ019047">
    <property type="protein sequence ID" value="AIX19012.1"/>
    <property type="molecule type" value="Genomic_DNA"/>
</dbReference>
<dbReference type="EMBL" id="KJ019131">
    <property type="protein sequence ID" value="AIX38859.1"/>
    <property type="molecule type" value="Genomic_DNA"/>
</dbReference>
<dbReference type="EMBL" id="KJ019119">
    <property type="protein sequence ID" value="AIX36193.1"/>
    <property type="molecule type" value="Genomic_DNA"/>
</dbReference>
<dbReference type="Proteomes" id="UP000185347">
    <property type="component" value="Segment"/>
</dbReference>
<dbReference type="EMBL" id="KJ019164">
    <property type="protein sequence ID" value="AIX46907.1"/>
    <property type="molecule type" value="Genomic_DNA"/>
</dbReference>
<dbReference type="EMBL" id="KJ019048">
    <property type="protein sequence ID" value="AIX19231.1"/>
    <property type="molecule type" value="Genomic_DNA"/>
</dbReference>
<evidence type="ECO:0000313" key="33">
    <source>
        <dbReference type="EMBL" id="AIX37555.1"/>
    </source>
</evidence>
<dbReference type="EMBL" id="KJ019136">
    <property type="protein sequence ID" value="AIX39935.1"/>
    <property type="molecule type" value="Genomic_DNA"/>
</dbReference>
<dbReference type="Proteomes" id="UP000185343">
    <property type="component" value="Segment"/>
</dbReference>
<dbReference type="Proteomes" id="UP000185386">
    <property type="component" value="Segment"/>
</dbReference>
<dbReference type="Proteomes" id="UP000185377">
    <property type="component" value="Segment"/>
</dbReference>
<dbReference type="EMBL" id="KJ019078">
    <property type="protein sequence ID" value="AIX26071.1"/>
    <property type="molecule type" value="Genomic_DNA"/>
</dbReference>
<evidence type="ECO:0000313" key="31">
    <source>
        <dbReference type="EMBL" id="AIX36627.1"/>
    </source>
</evidence>
<evidence type="ECO:0000313" key="26">
    <source>
        <dbReference type="EMBL" id="AIX35332.1"/>
    </source>
</evidence>
<evidence type="ECO:0000313" key="44">
    <source>
        <dbReference type="EMBL" id="AIX47126.1"/>
    </source>
</evidence>
<evidence type="ECO:0000313" key="7">
    <source>
        <dbReference type="EMBL" id="AIX18795.1"/>
    </source>
</evidence>
<dbReference type="Proteomes" id="UP000185376">
    <property type="component" value="Segment"/>
</dbReference>
<protein>
    <submittedName>
        <fullName evidence="38">Uncharacterized protein</fullName>
    </submittedName>
</protein>
<evidence type="ECO:0000313" key="48">
    <source>
        <dbReference type="Proteomes" id="UP000185365"/>
    </source>
</evidence>
<dbReference type="EMBL" id="KJ019117">
    <property type="protein sequence ID" value="AIX35754.1"/>
    <property type="molecule type" value="Genomic_DNA"/>
</dbReference>
<evidence type="ECO:0000313" key="3">
    <source>
        <dbReference type="EMBL" id="AIX15466.1"/>
    </source>
</evidence>
<evidence type="ECO:0000313" key="37">
    <source>
        <dbReference type="EMBL" id="AIX38641.1"/>
    </source>
</evidence>
<dbReference type="EMBL" id="KJ019036">
    <property type="protein sequence ID" value="AIX16515.1"/>
    <property type="molecule type" value="Genomic_DNA"/>
</dbReference>
<dbReference type="EMBL" id="KJ019130">
    <property type="protein sequence ID" value="AIX38641.1"/>
    <property type="molecule type" value="Genomic_DNA"/>
</dbReference>
<evidence type="ECO:0000313" key="35">
    <source>
        <dbReference type="EMBL" id="AIX37991.1"/>
    </source>
</evidence>
<dbReference type="Proteomes" id="UP000185348">
    <property type="component" value="Segment"/>
</dbReference>
<dbReference type="EMBL" id="KJ019032">
    <property type="protein sequence ID" value="AIX15687.1"/>
    <property type="molecule type" value="Genomic_DNA"/>
</dbReference>
<evidence type="ECO:0000313" key="15">
    <source>
        <dbReference type="EMBL" id="AIX24769.1"/>
    </source>
</evidence>
<evidence type="ECO:0000313" key="13">
    <source>
        <dbReference type="EMBL" id="AIX22544.1"/>
    </source>
</evidence>
<evidence type="ECO:0000313" key="36">
    <source>
        <dbReference type="EMBL" id="AIX38423.1"/>
    </source>
</evidence>
<dbReference type="EMBL" id="KJ019075">
    <property type="protein sequence ID" value="AIX25423.1"/>
    <property type="molecule type" value="Genomic_DNA"/>
</dbReference>
<evidence type="ECO:0000313" key="43">
    <source>
        <dbReference type="EMBL" id="AIX46907.1"/>
    </source>
</evidence>
<dbReference type="Proteomes" id="UP000185353">
    <property type="component" value="Segment"/>
</dbReference>
<evidence type="ECO:0000313" key="24">
    <source>
        <dbReference type="EMBL" id="AIX34689.1"/>
    </source>
</evidence>
<gene>
    <name evidence="39" type="ORF">Syn7803C102_209</name>
    <name evidence="40" type="ORF">Syn7803C108_210</name>
    <name evidence="41" type="ORF">Syn7803C109_208</name>
    <name evidence="42" type="ORF">Syn7803C35_209</name>
    <name evidence="43" type="ORF">Syn7803C39_208</name>
    <name evidence="44" type="ORF">Syn7803C40_210</name>
    <name evidence="1" type="ORF">Syn7803C45_211</name>
    <name evidence="2" type="ORF">Syn7803C46_208</name>
    <name evidence="3" type="ORF">Syn7803C48_208</name>
    <name evidence="4" type="ORF">Syn7803C49_211</name>
    <name evidence="5" type="ORF">Syn7803C54_210</name>
    <name evidence="6" type="ORF">Syn7803C57_208</name>
    <name evidence="7" type="ORF">Syn7803C72_209</name>
    <name evidence="8" type="ORF">Syn7803C73_208</name>
    <name evidence="9" type="ORF">Syn7803C75_209</name>
    <name evidence="10" type="ORF">Syn7803C77_209</name>
    <name evidence="11" type="ORF">Syn7803C88_208</name>
    <name evidence="12" type="ORF">Syn7803C89_210</name>
    <name evidence="13" type="ORF">Syn7803C93_210</name>
    <name evidence="14" type="ORF">Syn7803US104_210</name>
    <name evidence="15" type="ORF">Syn7803US108_209</name>
    <name evidence="16" type="ORF">Syn7803US109_209</name>
    <name evidence="17" type="ORF">Syn7803US110_210</name>
    <name evidence="18" type="ORF">Syn7803US111_208</name>
    <name evidence="19" type="ORF">Syn7803US113_209</name>
    <name evidence="20" type="ORF">Syn7803US114_209</name>
    <name evidence="21" type="ORF">Syn7803US115_208</name>
    <name evidence="22" type="ORF">Syn7803US116_209</name>
    <name evidence="23" type="ORF">Syn7803US122_209</name>
    <name evidence="24" type="ORF">Syn7803US59_210</name>
    <name evidence="25" type="ORF">Syn7803US5_211</name>
    <name evidence="26" type="ORF">Syn7803US61_208</name>
    <name evidence="27" type="ORF">Syn7803US63_208</name>
    <name evidence="28" type="ORF">Syn7803US64_210</name>
    <name evidence="29" type="ORF">Syn7803US65_211</name>
    <name evidence="30" type="ORF">Syn7803US71_208</name>
    <name evidence="31" type="ORF">Syn7803US78_208</name>
    <name evidence="32" type="ORF">Syn7803US80_211</name>
    <name evidence="33" type="ORF">Syn7803US82_209</name>
    <name evidence="34" type="ORF">Syn7803US83_209</name>
    <name evidence="35" type="ORF">Syn7803US85_209</name>
    <name evidence="36" type="ORF">Syn7803US89_208</name>
    <name evidence="37" type="ORF">Syn7803US94_209</name>
    <name evidence="38" type="ORF">Syn7803US95_209</name>
</gene>
<dbReference type="Proteomes" id="UP000185359">
    <property type="component" value="Segment"/>
</dbReference>
<dbReference type="EMBL" id="KJ019113">
    <property type="protein sequence ID" value="AIX34909.1"/>
    <property type="molecule type" value="Genomic_DNA"/>
</dbReference>
<evidence type="ECO:0000313" key="20">
    <source>
        <dbReference type="EMBL" id="AIX26071.1"/>
    </source>
</evidence>
<dbReference type="Proteomes" id="UP000185357">
    <property type="component" value="Segment"/>
</dbReference>
<dbReference type="Proteomes" id="UP000185366">
    <property type="component" value="Segment"/>
</dbReference>
<dbReference type="Proteomes" id="UP000185378">
    <property type="component" value="Segment"/>
</dbReference>
<dbReference type="EMBL" id="KJ019080">
    <property type="protein sequence ID" value="AIX26506.1"/>
    <property type="molecule type" value="Genomic_DNA"/>
</dbReference>
<dbReference type="Proteomes" id="UP000185382">
    <property type="component" value="Segment"/>
</dbReference>
<evidence type="ECO:0000313" key="14">
    <source>
        <dbReference type="EMBL" id="AIX24335.1"/>
    </source>
</evidence>
<dbReference type="EMBL" id="KJ019112">
    <property type="protein sequence ID" value="AIX34689.1"/>
    <property type="molecule type" value="Genomic_DNA"/>
</dbReference>